<feature type="compositionally biased region" description="Polar residues" evidence="1">
    <location>
        <begin position="664"/>
        <end position="673"/>
    </location>
</feature>
<organism evidence="2 3">
    <name type="scientific">Candidatus Jidaibacter acanthamoebae</name>
    <dbReference type="NCBI Taxonomy" id="86105"/>
    <lineage>
        <taxon>Bacteria</taxon>
        <taxon>Pseudomonadati</taxon>
        <taxon>Pseudomonadota</taxon>
        <taxon>Alphaproteobacteria</taxon>
        <taxon>Rickettsiales</taxon>
        <taxon>Candidatus Midichloriaceae</taxon>
        <taxon>Candidatus Jidaibacter</taxon>
    </lineage>
</organism>
<proteinExistence type="predicted"/>
<reference evidence="2 3" key="1">
    <citation type="submission" date="2014-11" db="EMBL/GenBank/DDBJ databases">
        <title>A Rickettsiales Symbiont of Amoebae With Ancient Features.</title>
        <authorList>
            <person name="Schulz F."/>
            <person name="Martijn J."/>
            <person name="Wascher F."/>
            <person name="Kostanjsek R."/>
            <person name="Ettema T.J."/>
            <person name="Horn M."/>
        </authorList>
    </citation>
    <scope>NUCLEOTIDE SEQUENCE [LARGE SCALE GENOMIC DNA]</scope>
    <source>
        <strain evidence="2 3">UWC36</strain>
    </source>
</reference>
<evidence type="ECO:0000313" key="3">
    <source>
        <dbReference type="Proteomes" id="UP000031258"/>
    </source>
</evidence>
<dbReference type="OrthoDB" id="7166548at2"/>
<feature type="region of interest" description="Disordered" evidence="1">
    <location>
        <begin position="660"/>
        <end position="700"/>
    </location>
</feature>
<dbReference type="InterPro" id="IPR038765">
    <property type="entry name" value="Papain-like_cys_pep_sf"/>
</dbReference>
<comment type="caution">
    <text evidence="2">The sequence shown here is derived from an EMBL/GenBank/DDBJ whole genome shotgun (WGS) entry which is preliminary data.</text>
</comment>
<evidence type="ECO:0000313" key="2">
    <source>
        <dbReference type="EMBL" id="KIE04172.1"/>
    </source>
</evidence>
<dbReference type="AlphaFoldDB" id="A0A0C1MQC4"/>
<sequence length="733" mass="84115">MQVSQRLVDKGVTGDFYIGISKLCCPDCSLTIAAFNNVQTRKINEGKKLKLTEGSPEENELNQQDILELHYRDSHKIAKANNKWSPPLFMTKNKEIKDEYNKLRKEGLNKIRELHSSMFPPDSTSPEPSENEISIMAEHEENKKDTLLQSIFMALAGGVISKADIEHILKENISQVSIIDHHAGDNAFNQYDNLNYEYQTSDIEYIAKQLIHGLSRESRIKFIGTLGKGNKAKIISAVEILGDYQSQLEVGKVGVGVYNTNNVHWIAFCIIPGINLLSGEKTLTVLYKDSLGYKRAEFEQEIRAAYPLKLGWQINIRQIQPDIQEQLEEPLKSCGLFALKNMMIMAEQVMDTQEEFAQHYDVPKFYTPSEEEKGYENAIKELRKEFAKKYVSEIYENQVVKGLFKAKKAHIIGEKLLNQKNQYIEQLKAALNREIDADKITEVRIDINSEEEIKEKLGEYCYVVKLKKFENPISVISALNLELYNYIHLVSKDLKSNILKISPRKIEAADEVSLPEVNDEEVEIPIEEINKNFIEALNIKRLPNKDISWYIKEITGIYLPSYEKLSLLLNQEQLYDLRESLNMFKDFCARNIRESKQIYELYQILRGHQEILEKLILENGQDLFSVLTENTPNGEIVLKSCMFVAIKDLVNNLQPSEKMIGNELSPTHSSSDADVSEPEFRSSPDIEENVSPEINNNVPGIQLNFPKIISSRNVISPEEILKRKQQDDTNRER</sequence>
<protein>
    <submittedName>
        <fullName evidence="2">Uncharacterized protein</fullName>
    </submittedName>
</protein>
<dbReference type="RefSeq" id="WP_039459363.1">
    <property type="nucleotide sequence ID" value="NZ_JSWE01000223.1"/>
</dbReference>
<dbReference type="Proteomes" id="UP000031258">
    <property type="component" value="Unassembled WGS sequence"/>
</dbReference>
<accession>A0A0C1MQC4</accession>
<evidence type="ECO:0000256" key="1">
    <source>
        <dbReference type="SAM" id="MobiDB-lite"/>
    </source>
</evidence>
<dbReference type="SUPFAM" id="SSF54001">
    <property type="entry name" value="Cysteine proteinases"/>
    <property type="match status" value="1"/>
</dbReference>
<gene>
    <name evidence="2" type="ORF">NF27_JF00500</name>
</gene>
<name>A0A0C1MQC4_9RICK</name>
<keyword evidence="3" id="KW-1185">Reference proteome</keyword>
<dbReference type="EMBL" id="JSWE01000223">
    <property type="protein sequence ID" value="KIE04172.1"/>
    <property type="molecule type" value="Genomic_DNA"/>
</dbReference>